<dbReference type="PANTHER" id="PTHR36978">
    <property type="entry name" value="P-LOOP CONTAINING NUCLEOTIDE TRIPHOSPHATE HYDROLASE"/>
    <property type="match status" value="1"/>
</dbReference>
<dbReference type="RefSeq" id="WP_237855655.1">
    <property type="nucleotide sequence ID" value="NZ_JAKLWS010000029.1"/>
</dbReference>
<sequence length="257" mass="31439">MLFSSNLYKAAKSKIPLSVKEYLKGTYYRFKIFNEKRIFCISFQKTGTTSVGNFFEHFGYPTGRWHHALKNQWEISWYEGDFETIFSSKDFKRNQIFEDSPWYYPEFYKFLYHRFPGSKFILFYRDEDDWFRSMVAHGKGMSTNRITKMHAKVYRRENEFYKRADKDPEFNTFEVDPERMMIIKDMEDHYKSIYVRRNREVIEFFERNDRNALFVCNLYDDRKWQNLGEFIGIDVPEDFDLHVNKTQRTKNEIQADN</sequence>
<evidence type="ECO:0000313" key="1">
    <source>
        <dbReference type="EMBL" id="MCG2590284.1"/>
    </source>
</evidence>
<dbReference type="Pfam" id="PF17784">
    <property type="entry name" value="Sulfotransfer_4"/>
    <property type="match status" value="1"/>
</dbReference>
<dbReference type="InterPro" id="IPR040632">
    <property type="entry name" value="Sulfotransfer_4"/>
</dbReference>
<reference evidence="1" key="1">
    <citation type="submission" date="2022-01" db="EMBL/GenBank/DDBJ databases">
        <authorList>
            <person name="Wang Y."/>
        </authorList>
    </citation>
    <scope>NUCLEOTIDE SEQUENCE</scope>
    <source>
        <strain evidence="1">WB101</strain>
    </source>
</reference>
<comment type="caution">
    <text evidence="1">The sequence shown here is derived from an EMBL/GenBank/DDBJ whole genome shotgun (WGS) entry which is preliminary data.</text>
</comment>
<reference evidence="1" key="2">
    <citation type="submission" date="2024-05" db="EMBL/GenBank/DDBJ databases">
        <title>Rhodohalobacter halophilus gen. nov., sp. nov., a moderately halophilic member of the family Balneolaceae.</title>
        <authorList>
            <person name="Xia J."/>
        </authorList>
    </citation>
    <scope>NUCLEOTIDE SEQUENCE</scope>
    <source>
        <strain evidence="1">WB101</strain>
    </source>
</reference>
<organism evidence="1 2">
    <name type="scientific">Rhodohalobacter sulfatireducens</name>
    <dbReference type="NCBI Taxonomy" id="2911366"/>
    <lineage>
        <taxon>Bacteria</taxon>
        <taxon>Pseudomonadati</taxon>
        <taxon>Balneolota</taxon>
        <taxon>Balneolia</taxon>
        <taxon>Balneolales</taxon>
        <taxon>Balneolaceae</taxon>
        <taxon>Rhodohalobacter</taxon>
    </lineage>
</organism>
<protein>
    <recommendedName>
        <fullName evidence="3">Sulfotransferase domain-containing protein</fullName>
    </recommendedName>
</protein>
<dbReference type="SUPFAM" id="SSF52540">
    <property type="entry name" value="P-loop containing nucleoside triphosphate hydrolases"/>
    <property type="match status" value="1"/>
</dbReference>
<accession>A0ABS9KHE6</accession>
<gene>
    <name evidence="1" type="ORF">L6773_17035</name>
</gene>
<name>A0ABS9KHE6_9BACT</name>
<dbReference type="Gene3D" id="3.40.50.300">
    <property type="entry name" value="P-loop containing nucleotide triphosphate hydrolases"/>
    <property type="match status" value="1"/>
</dbReference>
<evidence type="ECO:0008006" key="3">
    <source>
        <dbReference type="Google" id="ProtNLM"/>
    </source>
</evidence>
<dbReference type="Proteomes" id="UP001165366">
    <property type="component" value="Unassembled WGS sequence"/>
</dbReference>
<proteinExistence type="predicted"/>
<dbReference type="InterPro" id="IPR027417">
    <property type="entry name" value="P-loop_NTPase"/>
</dbReference>
<dbReference type="EMBL" id="JAKLWS010000029">
    <property type="protein sequence ID" value="MCG2590284.1"/>
    <property type="molecule type" value="Genomic_DNA"/>
</dbReference>
<keyword evidence="2" id="KW-1185">Reference proteome</keyword>
<evidence type="ECO:0000313" key="2">
    <source>
        <dbReference type="Proteomes" id="UP001165366"/>
    </source>
</evidence>
<dbReference type="PANTHER" id="PTHR36978:SF4">
    <property type="entry name" value="P-LOOP CONTAINING NUCLEOSIDE TRIPHOSPHATE HYDROLASE PROTEIN"/>
    <property type="match status" value="1"/>
</dbReference>